<name>X1SFD4_9ZZZZ</name>
<reference evidence="5" key="1">
    <citation type="journal article" date="2014" name="Front. Microbiol.">
        <title>High frequency of phylogenetically diverse reductive dehalogenase-homologous genes in deep subseafloor sedimentary metagenomes.</title>
        <authorList>
            <person name="Kawai M."/>
            <person name="Futagami T."/>
            <person name="Toyoda A."/>
            <person name="Takaki Y."/>
            <person name="Nishi S."/>
            <person name="Hori S."/>
            <person name="Arai W."/>
            <person name="Tsubouchi T."/>
            <person name="Morono Y."/>
            <person name="Uchiyama I."/>
            <person name="Ito T."/>
            <person name="Fujiyama A."/>
            <person name="Inagaki F."/>
            <person name="Takami H."/>
        </authorList>
    </citation>
    <scope>NUCLEOTIDE SEQUENCE</scope>
    <source>
        <strain evidence="5">Expedition CK06-06</strain>
    </source>
</reference>
<dbReference type="CDD" id="cd17521">
    <property type="entry name" value="RMtype1_S_Sau13435ORF2165P_TRD2-CR2_like"/>
    <property type="match status" value="1"/>
</dbReference>
<dbReference type="GO" id="GO:0003677">
    <property type="term" value="F:DNA binding"/>
    <property type="evidence" value="ECO:0007669"/>
    <property type="project" value="UniProtKB-KW"/>
</dbReference>
<dbReference type="Gene3D" id="3.90.220.20">
    <property type="entry name" value="DNA methylase specificity domains"/>
    <property type="match status" value="1"/>
</dbReference>
<dbReference type="SUPFAM" id="SSF116734">
    <property type="entry name" value="DNA methylase specificity domain"/>
    <property type="match status" value="2"/>
</dbReference>
<dbReference type="InterPro" id="IPR044946">
    <property type="entry name" value="Restrct_endonuc_typeI_TRD_sf"/>
</dbReference>
<feature type="non-terminal residue" evidence="5">
    <location>
        <position position="1"/>
    </location>
</feature>
<comment type="similarity">
    <text evidence="1">Belongs to the type-I restriction system S methylase family.</text>
</comment>
<dbReference type="InterPro" id="IPR000055">
    <property type="entry name" value="Restrct_endonuc_typeI_TRD"/>
</dbReference>
<evidence type="ECO:0000256" key="1">
    <source>
        <dbReference type="ARBA" id="ARBA00010923"/>
    </source>
</evidence>
<proteinExistence type="inferred from homology"/>
<sequence>EIGEIPVDWEVAKVQDVCEKPEYGYTVSTTEKPIGPKFLRISDIQDGKVNWEKVPFCHCPNSIKEKYILKPGDILFARTGATTEKSYIIKKCPEAIFASYLVRIVTKGIINSNFLYLVFNSFIYWKQIKEQIGGSAQGGVNASSLSSIKIPLPPLREQKKIAEILTSMDETIEKKQEIIEKTKMLKKGLMQELLTRGIGHKKFKKTEIGKIPVDWEVVKVQDVCEKPEYGYTESATEKPIGPKFLRISDIKDGKVNWEKVPFCHCPNS</sequence>
<feature type="non-terminal residue" evidence="5">
    <location>
        <position position="268"/>
    </location>
</feature>
<feature type="domain" description="Type I restriction modification DNA specificity" evidence="4">
    <location>
        <begin position="6"/>
        <end position="180"/>
    </location>
</feature>
<keyword evidence="3" id="KW-0238">DNA-binding</keyword>
<evidence type="ECO:0000256" key="2">
    <source>
        <dbReference type="ARBA" id="ARBA00022747"/>
    </source>
</evidence>
<dbReference type="GO" id="GO:0009307">
    <property type="term" value="P:DNA restriction-modification system"/>
    <property type="evidence" value="ECO:0007669"/>
    <property type="project" value="UniProtKB-KW"/>
</dbReference>
<gene>
    <name evidence="5" type="ORF">S12H4_10906</name>
</gene>
<dbReference type="AlphaFoldDB" id="X1SFD4"/>
<evidence type="ECO:0000313" key="5">
    <source>
        <dbReference type="EMBL" id="GAI66464.1"/>
    </source>
</evidence>
<keyword evidence="2" id="KW-0680">Restriction system</keyword>
<evidence type="ECO:0000256" key="3">
    <source>
        <dbReference type="ARBA" id="ARBA00023125"/>
    </source>
</evidence>
<dbReference type="Pfam" id="PF01420">
    <property type="entry name" value="Methylase_S"/>
    <property type="match status" value="1"/>
</dbReference>
<dbReference type="InterPro" id="IPR052021">
    <property type="entry name" value="Type-I_RS_S_subunit"/>
</dbReference>
<evidence type="ECO:0000259" key="4">
    <source>
        <dbReference type="Pfam" id="PF01420"/>
    </source>
</evidence>
<accession>X1SFD4</accession>
<dbReference type="PANTHER" id="PTHR30408">
    <property type="entry name" value="TYPE-1 RESTRICTION ENZYME ECOKI SPECIFICITY PROTEIN"/>
    <property type="match status" value="1"/>
</dbReference>
<dbReference type="EMBL" id="BARW01004776">
    <property type="protein sequence ID" value="GAI66464.1"/>
    <property type="molecule type" value="Genomic_DNA"/>
</dbReference>
<dbReference type="Gene3D" id="1.10.287.1120">
    <property type="entry name" value="Bipartite methylase S protein"/>
    <property type="match status" value="1"/>
</dbReference>
<organism evidence="5">
    <name type="scientific">marine sediment metagenome</name>
    <dbReference type="NCBI Taxonomy" id="412755"/>
    <lineage>
        <taxon>unclassified sequences</taxon>
        <taxon>metagenomes</taxon>
        <taxon>ecological metagenomes</taxon>
    </lineage>
</organism>
<dbReference type="PANTHER" id="PTHR30408:SF12">
    <property type="entry name" value="TYPE I RESTRICTION ENZYME MJAVIII SPECIFICITY SUBUNIT"/>
    <property type="match status" value="1"/>
</dbReference>
<comment type="caution">
    <text evidence="5">The sequence shown here is derived from an EMBL/GenBank/DDBJ whole genome shotgun (WGS) entry which is preliminary data.</text>
</comment>
<protein>
    <recommendedName>
        <fullName evidence="4">Type I restriction modification DNA specificity domain-containing protein</fullName>
    </recommendedName>
</protein>